<dbReference type="Proteomes" id="UP000813462">
    <property type="component" value="Unassembled WGS sequence"/>
</dbReference>
<proteinExistence type="predicted"/>
<evidence type="ECO:0000313" key="4">
    <source>
        <dbReference type="Proteomes" id="UP000813462"/>
    </source>
</evidence>
<feature type="region of interest" description="Disordered" evidence="1">
    <location>
        <begin position="129"/>
        <end position="180"/>
    </location>
</feature>
<organism evidence="3 4">
    <name type="scientific">Ziziphus jujuba var. spinosa</name>
    <dbReference type="NCBI Taxonomy" id="714518"/>
    <lineage>
        <taxon>Eukaryota</taxon>
        <taxon>Viridiplantae</taxon>
        <taxon>Streptophyta</taxon>
        <taxon>Embryophyta</taxon>
        <taxon>Tracheophyta</taxon>
        <taxon>Spermatophyta</taxon>
        <taxon>Magnoliopsida</taxon>
        <taxon>eudicotyledons</taxon>
        <taxon>Gunneridae</taxon>
        <taxon>Pentapetalae</taxon>
        <taxon>rosids</taxon>
        <taxon>fabids</taxon>
        <taxon>Rosales</taxon>
        <taxon>Rhamnaceae</taxon>
        <taxon>Paliureae</taxon>
        <taxon>Ziziphus</taxon>
    </lineage>
</organism>
<protein>
    <submittedName>
        <fullName evidence="3">Uncharacterized protein</fullName>
    </submittedName>
</protein>
<gene>
    <name evidence="3" type="ORF">FEM48_Zijuj12G0136100</name>
</gene>
<evidence type="ECO:0000256" key="1">
    <source>
        <dbReference type="SAM" id="MobiDB-lite"/>
    </source>
</evidence>
<reference evidence="3" key="1">
    <citation type="journal article" date="2021" name="Front. Plant Sci.">
        <title>Chromosome-Scale Genome Assembly for Chinese Sour Jujube and Insights Into Its Genome Evolution and Domestication Signature.</title>
        <authorList>
            <person name="Shen L.-Y."/>
            <person name="Luo H."/>
            <person name="Wang X.-L."/>
            <person name="Wang X.-M."/>
            <person name="Qiu X.-J."/>
            <person name="Liu H."/>
            <person name="Zhou S.-S."/>
            <person name="Jia K.-H."/>
            <person name="Nie S."/>
            <person name="Bao Y.-T."/>
            <person name="Zhang R.-G."/>
            <person name="Yun Q.-Z."/>
            <person name="Chai Y.-H."/>
            <person name="Lu J.-Y."/>
            <person name="Li Y."/>
            <person name="Zhao S.-W."/>
            <person name="Mao J.-F."/>
            <person name="Jia S.-G."/>
            <person name="Mao Y.-M."/>
        </authorList>
    </citation>
    <scope>NUCLEOTIDE SEQUENCE</scope>
    <source>
        <strain evidence="3">AT0</strain>
        <tissue evidence="3">Leaf</tissue>
    </source>
</reference>
<feature type="chain" id="PRO_5037133616" evidence="2">
    <location>
        <begin position="26"/>
        <end position="180"/>
    </location>
</feature>
<keyword evidence="2" id="KW-0732">Signal</keyword>
<feature type="signal peptide" evidence="2">
    <location>
        <begin position="1"/>
        <end position="25"/>
    </location>
</feature>
<dbReference type="EMBL" id="JAEACU010000012">
    <property type="protein sequence ID" value="KAH7512870.1"/>
    <property type="molecule type" value="Genomic_DNA"/>
</dbReference>
<dbReference type="AlphaFoldDB" id="A0A978UDM7"/>
<feature type="compositionally biased region" description="Polar residues" evidence="1">
    <location>
        <begin position="165"/>
        <end position="180"/>
    </location>
</feature>
<evidence type="ECO:0000313" key="3">
    <source>
        <dbReference type="EMBL" id="KAH7512870.1"/>
    </source>
</evidence>
<evidence type="ECO:0000256" key="2">
    <source>
        <dbReference type="SAM" id="SignalP"/>
    </source>
</evidence>
<comment type="caution">
    <text evidence="3">The sequence shown here is derived from an EMBL/GenBank/DDBJ whole genome shotgun (WGS) entry which is preliminary data.</text>
</comment>
<sequence>MAKNPSAYLLFLAILVLTTATSSSATSLNVAVGSQVQVVGRVTCPSEGFCLPLAHLWLVLMSACPAMETGPVSGKPSPMPAVFTASLSTGRERSAVGKKEANKDGTTCCVKEKARRHVKTDVVKTAGIGDGLPKTGPGSIVGQADISASHRWARGRRNPFDRASNEASSHNVSSASQIYR</sequence>
<accession>A0A978UDM7</accession>
<name>A0A978UDM7_ZIZJJ</name>